<organism evidence="3">
    <name type="scientific">Wolbachia endosymbiont of Cadra cautella</name>
    <dbReference type="NCBI Taxonomy" id="190193"/>
    <lineage>
        <taxon>Bacteria</taxon>
        <taxon>Pseudomonadati</taxon>
        <taxon>Pseudomonadota</taxon>
        <taxon>Alphaproteobacteria</taxon>
        <taxon>Rickettsiales</taxon>
        <taxon>Anaplasmataceae</taxon>
        <taxon>Wolbachieae</taxon>
        <taxon>Wolbachia</taxon>
    </lineage>
</organism>
<dbReference type="PANTHER" id="PTHR46558">
    <property type="entry name" value="TRACRIPTIONAL REGULATORY PROTEIN-RELATED-RELATED"/>
    <property type="match status" value="1"/>
</dbReference>
<dbReference type="CDD" id="cd00093">
    <property type="entry name" value="HTH_XRE"/>
    <property type="match status" value="1"/>
</dbReference>
<dbReference type="SMART" id="SM00530">
    <property type="entry name" value="HTH_XRE"/>
    <property type="match status" value="1"/>
</dbReference>
<keyword evidence="1" id="KW-0238">DNA-binding</keyword>
<protein>
    <submittedName>
        <fullName evidence="3">Transcriptional regulator</fullName>
    </submittedName>
</protein>
<dbReference type="EMBL" id="AB478516">
    <property type="protein sequence ID" value="BAH22319.1"/>
    <property type="molecule type" value="Genomic_DNA"/>
</dbReference>
<dbReference type="InterPro" id="IPR010982">
    <property type="entry name" value="Lambda_DNA-bd_dom_sf"/>
</dbReference>
<accession>B9A938</accession>
<name>B9A938_9RICK</name>
<evidence type="ECO:0000313" key="3">
    <source>
        <dbReference type="EMBL" id="BAH22319.1"/>
    </source>
</evidence>
<sequence length="115" mass="13335">MSKEWKVQLGKKIKQLRLDRGLTQTELGKRIGVSYRQIQRYENGSNYILASRLYDLAKALSIDVADFFTGMHTDSHEAYDEEILKLVKGYNEIKSKRLRSVVYILVKSFSQSDNT</sequence>
<evidence type="ECO:0000259" key="2">
    <source>
        <dbReference type="PROSITE" id="PS50943"/>
    </source>
</evidence>
<dbReference type="AlphaFoldDB" id="B9A938"/>
<gene>
    <name evidence="3" type="primary">GF2gp20</name>
</gene>
<dbReference type="GO" id="GO:0003677">
    <property type="term" value="F:DNA binding"/>
    <property type="evidence" value="ECO:0007669"/>
    <property type="project" value="UniProtKB-KW"/>
</dbReference>
<dbReference type="PROSITE" id="PS50943">
    <property type="entry name" value="HTH_CROC1"/>
    <property type="match status" value="1"/>
</dbReference>
<dbReference type="Pfam" id="PF01381">
    <property type="entry name" value="HTH_3"/>
    <property type="match status" value="1"/>
</dbReference>
<reference evidence="3" key="1">
    <citation type="journal article" date="2009" name="Appl. Environ. Microbiol.">
        <title>Complete WO phage sequences reveal their dynamic evolutionary trajectories and putative functional elements required for integration into the Wolbachia genome.</title>
        <authorList>
            <person name="Tanaka K."/>
            <person name="Furukawa S."/>
            <person name="Nikoh N."/>
            <person name="Sasaki T."/>
            <person name="Fukatsu T."/>
        </authorList>
    </citation>
    <scope>NUCLEOTIDE SEQUENCE</scope>
    <source>
        <strain evidence="3">WCauB</strain>
    </source>
</reference>
<dbReference type="PANTHER" id="PTHR46558:SF4">
    <property type="entry name" value="DNA-BIDING PHAGE PROTEIN"/>
    <property type="match status" value="1"/>
</dbReference>
<feature type="domain" description="HTH cro/C1-type" evidence="2">
    <location>
        <begin position="13"/>
        <end position="67"/>
    </location>
</feature>
<evidence type="ECO:0000256" key="1">
    <source>
        <dbReference type="ARBA" id="ARBA00023125"/>
    </source>
</evidence>
<dbReference type="SUPFAM" id="SSF47413">
    <property type="entry name" value="lambda repressor-like DNA-binding domains"/>
    <property type="match status" value="1"/>
</dbReference>
<dbReference type="InterPro" id="IPR001387">
    <property type="entry name" value="Cro/C1-type_HTH"/>
</dbReference>
<dbReference type="Gene3D" id="1.10.260.40">
    <property type="entry name" value="lambda repressor-like DNA-binding domains"/>
    <property type="match status" value="1"/>
</dbReference>
<proteinExistence type="predicted"/>